<proteinExistence type="predicted"/>
<dbReference type="PANTHER" id="PTHR11125">
    <property type="entry name" value="SUPPRESSOR OF TY 5"/>
    <property type="match status" value="1"/>
</dbReference>
<dbReference type="Proteomes" id="UP001498398">
    <property type="component" value="Unassembled WGS sequence"/>
</dbReference>
<dbReference type="InterPro" id="IPR039659">
    <property type="entry name" value="SPT5"/>
</dbReference>
<feature type="region of interest" description="Disordered" evidence="1">
    <location>
        <begin position="1006"/>
        <end position="1029"/>
    </location>
</feature>
<feature type="compositionally biased region" description="Basic and acidic residues" evidence="1">
    <location>
        <begin position="43"/>
        <end position="57"/>
    </location>
</feature>
<feature type="region of interest" description="Disordered" evidence="1">
    <location>
        <begin position="1"/>
        <end position="66"/>
    </location>
</feature>
<dbReference type="PANTHER" id="PTHR11125:SF7">
    <property type="entry name" value="TRANSCRIPTION ELONGATION FACTOR SPT5"/>
    <property type="match status" value="1"/>
</dbReference>
<dbReference type="EMBL" id="JBANRG010000064">
    <property type="protein sequence ID" value="KAK7441219.1"/>
    <property type="molecule type" value="Genomic_DNA"/>
</dbReference>
<evidence type="ECO:0000256" key="1">
    <source>
        <dbReference type="SAM" id="MobiDB-lite"/>
    </source>
</evidence>
<protein>
    <submittedName>
        <fullName evidence="2">Transcription elongation factor SPT5</fullName>
    </submittedName>
</protein>
<evidence type="ECO:0000313" key="3">
    <source>
        <dbReference type="Proteomes" id="UP001498398"/>
    </source>
</evidence>
<accession>A0ABR1IWR8</accession>
<comment type="caution">
    <text evidence="2">The sequence shown here is derived from an EMBL/GenBank/DDBJ whole genome shotgun (WGS) entry which is preliminary data.</text>
</comment>
<name>A0ABR1IWR8_9AGAR</name>
<reference evidence="2 3" key="1">
    <citation type="submission" date="2024-01" db="EMBL/GenBank/DDBJ databases">
        <title>A draft genome for the cacao thread blight pathogen Marasmiellus scandens.</title>
        <authorList>
            <person name="Baruah I.K."/>
            <person name="Leung J."/>
            <person name="Bukari Y."/>
            <person name="Amoako-Attah I."/>
            <person name="Meinhardt L.W."/>
            <person name="Bailey B.A."/>
            <person name="Cohen S.P."/>
        </authorList>
    </citation>
    <scope>NUCLEOTIDE SEQUENCE [LARGE SCALE GENOMIC DNA]</scope>
    <source>
        <strain evidence="2 3">GH-19</strain>
    </source>
</reference>
<gene>
    <name evidence="2" type="primary">SUPT5H_2</name>
    <name evidence="2" type="ORF">VKT23_016700</name>
</gene>
<organism evidence="2 3">
    <name type="scientific">Marasmiellus scandens</name>
    <dbReference type="NCBI Taxonomy" id="2682957"/>
    <lineage>
        <taxon>Eukaryota</taxon>
        <taxon>Fungi</taxon>
        <taxon>Dikarya</taxon>
        <taxon>Basidiomycota</taxon>
        <taxon>Agaricomycotina</taxon>
        <taxon>Agaricomycetes</taxon>
        <taxon>Agaricomycetidae</taxon>
        <taxon>Agaricales</taxon>
        <taxon>Marasmiineae</taxon>
        <taxon>Omphalotaceae</taxon>
        <taxon>Marasmiellus</taxon>
    </lineage>
</organism>
<dbReference type="GO" id="GO:0003746">
    <property type="term" value="F:translation elongation factor activity"/>
    <property type="evidence" value="ECO:0007669"/>
    <property type="project" value="UniProtKB-KW"/>
</dbReference>
<keyword evidence="2" id="KW-0251">Elongation factor</keyword>
<feature type="compositionally biased region" description="Acidic residues" evidence="1">
    <location>
        <begin position="15"/>
        <end position="31"/>
    </location>
</feature>
<keyword evidence="2" id="KW-0648">Protein biosynthesis</keyword>
<feature type="compositionally biased region" description="Basic and acidic residues" evidence="1">
    <location>
        <begin position="1006"/>
        <end position="1017"/>
    </location>
</feature>
<keyword evidence="3" id="KW-1185">Reference proteome</keyword>
<evidence type="ECO:0000313" key="2">
    <source>
        <dbReference type="EMBL" id="KAK7441219.1"/>
    </source>
</evidence>
<feature type="compositionally biased region" description="Basic residues" evidence="1">
    <location>
        <begin position="1018"/>
        <end position="1029"/>
    </location>
</feature>
<sequence>MANPFIDNQAFVNDGYDDDDYDSNGGEEEYAQDNQAWNDENDPEIHHEDSLANEHHSAAAPSTPRARVDTIAERLISRYVQKENPVSRPEHDTQSSQSLFEGLESSKADDDMVLKGVLHSEKRQIFHRVKCKPGSEMDLVFDIMQYSQTLYGLVPPITPSVEQSPSPTPPFSSAARALQIIREYALSQEGEPKTIADELEKLLGENWSVEWTRLIDVAGLEPGDEDVQVALANVNARAKAFLPVSILEEADRAIDTSAERSNATSTSAHDFTVPGVVDGTISVISAFCVPTVNGFVYLEGHCDATWRRWLGQRPTVVQMWIEPVDCEEIGVLLDTPVPSIQPFSWVRVKKGRYRDDVGLALSTELRGGQRHFKVLLVPRIPTRSKDEDAYTSSKGKRKRTVERPAQRLFHPSTFNGEYVKTAEEIYRSSNTEYRYGLTIKYYDGSSLTQSEVVMDYNTRRLFGLSGDPFLKMVHLPTPEDWLFFFEEPVTVIVGAPLTERQKLNPDLPQSTYHKDGIVVDVAKEHCMVQFDEYKDFNTEDTKQQVSNLNIRKRIRAGHSIEVVCGEHKGRQGLVISSSFDVVEVKESTRGSFFKTHINSCRITANRNASVVPWLDRHVAAVFGPWRGYSGIVVDVNPPNPQYTMLEVKISRLGISMLIPHDFVVDTVSKLWLRCVCPLDSSQQHYQQPTWDVYCAPNLRSPPIDPYTGQFLIPEDIIAKQPKEPWVNAEVMVIEGPIKNTGRIRRVERTREFASGLKVEVEFNFFSAEHGAVPRYWCNYASVRDPRTGLPLHIIYPLKKRQRYWEPLTRLKAVSVKNPYKPKPWQPPVLTPSTLLWNLDVADIFSTPEAAPSGSGGILPPSHWAMDSRLDQKSFSACWKPSSGSGIPKVTATPHCRMGKVYLRDGASGWYVPPEEVHDLALCIKPTTVKESLLVVRGPHAGTNIRPVFCKYIRNREEPLIIGAVYEHWGTSVEKYMEREIEVEAENCAFAASDPNKDKFKTEVKALRDKFREPQEGKKTRRRAIKPRGG</sequence>